<dbReference type="NCBIfam" id="TIGR01805">
    <property type="entry name" value="CM_mono_grmpos"/>
    <property type="match status" value="1"/>
</dbReference>
<proteinExistence type="predicted"/>
<dbReference type="RefSeq" id="WP_256945449.1">
    <property type="nucleotide sequence ID" value="NZ_JANHNZ010000006.1"/>
</dbReference>
<dbReference type="Pfam" id="PF01817">
    <property type="entry name" value="CM_2"/>
    <property type="match status" value="1"/>
</dbReference>
<reference evidence="3" key="1">
    <citation type="submission" date="2022-07" db="EMBL/GenBank/DDBJ databases">
        <authorList>
            <person name="Jung M.-Y."/>
            <person name="Lee M."/>
        </authorList>
    </citation>
    <scope>NUCLEOTIDE SEQUENCE</scope>
    <source>
        <strain evidence="3">S8</strain>
    </source>
</reference>
<dbReference type="SUPFAM" id="SSF48600">
    <property type="entry name" value="Chorismate mutase II"/>
    <property type="match status" value="1"/>
</dbReference>
<dbReference type="SMART" id="SM00830">
    <property type="entry name" value="CM_2"/>
    <property type="match status" value="1"/>
</dbReference>
<accession>A0ABT1WP71</accession>
<dbReference type="PANTHER" id="PTHR38041:SF1">
    <property type="entry name" value="CHORISMATE MUTASE"/>
    <property type="match status" value="1"/>
</dbReference>
<evidence type="ECO:0000313" key="4">
    <source>
        <dbReference type="Proteomes" id="UP001059480"/>
    </source>
</evidence>
<dbReference type="PANTHER" id="PTHR38041">
    <property type="entry name" value="CHORISMATE MUTASE"/>
    <property type="match status" value="1"/>
</dbReference>
<reference evidence="3" key="3">
    <citation type="journal article" date="2023" name="Microbiol. Resour. Announc.">
        <title>Draft Genome Sequence of Granulicatella sp. Strain S8, Isolated from a Marine Fish, Seriola quinqueradiata.</title>
        <authorList>
            <person name="Lee M."/>
            <person name="Farooq A."/>
            <person name="Jeong J.B."/>
            <person name="Jung M.Y."/>
        </authorList>
    </citation>
    <scope>NUCLEOTIDE SEQUENCE</scope>
    <source>
        <strain evidence="3">S8</strain>
    </source>
</reference>
<dbReference type="Proteomes" id="UP001059480">
    <property type="component" value="Unassembled WGS sequence"/>
</dbReference>
<name>A0ABT1WP71_9LACT</name>
<gene>
    <name evidence="3" type="ORF">NPA36_07235</name>
</gene>
<evidence type="ECO:0000313" key="3">
    <source>
        <dbReference type="EMBL" id="MCQ9210342.1"/>
    </source>
</evidence>
<evidence type="ECO:0000259" key="2">
    <source>
        <dbReference type="PROSITE" id="PS51168"/>
    </source>
</evidence>
<dbReference type="EMBL" id="JANHNZ010000006">
    <property type="protein sequence ID" value="MCQ9210342.1"/>
    <property type="molecule type" value="Genomic_DNA"/>
</dbReference>
<organism evidence="3 4">
    <name type="scientific">Granulicatella seriolae</name>
    <dbReference type="NCBI Taxonomy" id="2967226"/>
    <lineage>
        <taxon>Bacteria</taxon>
        <taxon>Bacillati</taxon>
        <taxon>Bacillota</taxon>
        <taxon>Bacilli</taxon>
        <taxon>Lactobacillales</taxon>
        <taxon>Carnobacteriaceae</taxon>
        <taxon>Granulicatella</taxon>
    </lineage>
</organism>
<dbReference type="InterPro" id="IPR036979">
    <property type="entry name" value="CM_dom_sf"/>
</dbReference>
<dbReference type="GO" id="GO:0004106">
    <property type="term" value="F:chorismate mutase activity"/>
    <property type="evidence" value="ECO:0007669"/>
    <property type="project" value="UniProtKB-EC"/>
</dbReference>
<evidence type="ECO:0000256" key="1">
    <source>
        <dbReference type="ARBA" id="ARBA00023235"/>
    </source>
</evidence>
<dbReference type="InterPro" id="IPR051331">
    <property type="entry name" value="Chorismate_mutase-related"/>
</dbReference>
<dbReference type="PROSITE" id="PS51168">
    <property type="entry name" value="CHORISMATE_MUT_2"/>
    <property type="match status" value="1"/>
</dbReference>
<comment type="caution">
    <text evidence="3">The sequence shown here is derived from an EMBL/GenBank/DDBJ whole genome shotgun (WGS) entry which is preliminary data.</text>
</comment>
<dbReference type="InterPro" id="IPR036263">
    <property type="entry name" value="Chorismate_II_sf"/>
</dbReference>
<keyword evidence="4" id="KW-1185">Reference proteome</keyword>
<dbReference type="EC" id="5.4.99.5" evidence="3"/>
<dbReference type="Gene3D" id="1.20.59.10">
    <property type="entry name" value="Chorismate mutase"/>
    <property type="match status" value="1"/>
</dbReference>
<sequence length="89" mass="10520">MLEEERKQIDAIDAQLIPLLEKRWDLIIQVANQKRAHNIPVFDARREQAILEKVAEKVSNPDYKESLQDLYSHLFDLSRAYQTKLLDQD</sequence>
<dbReference type="InterPro" id="IPR011279">
    <property type="entry name" value="Chorismate_mutase_GmP"/>
</dbReference>
<reference evidence="3" key="2">
    <citation type="journal article" date="2023" name="Curr. Microbiol.">
        <title>Granulicatella seriolae sp. nov., a Novel Facultative Anaerobe Isolated from Yellowtail Marine Fish.</title>
        <authorList>
            <person name="Lee M."/>
            <person name="Choi Y.J."/>
            <person name="Farooq A."/>
            <person name="Jeong J.B."/>
            <person name="Jung M.Y."/>
        </authorList>
    </citation>
    <scope>NUCLEOTIDE SEQUENCE</scope>
    <source>
        <strain evidence="3">S8</strain>
    </source>
</reference>
<keyword evidence="1 3" id="KW-0413">Isomerase</keyword>
<feature type="domain" description="Chorismate mutase" evidence="2">
    <location>
        <begin position="1"/>
        <end position="86"/>
    </location>
</feature>
<protein>
    <submittedName>
        <fullName evidence="3">Chorismate mutase</fullName>
        <ecNumber evidence="3">5.4.99.5</ecNumber>
    </submittedName>
</protein>
<dbReference type="InterPro" id="IPR002701">
    <property type="entry name" value="CM_II_prokaryot"/>
</dbReference>